<dbReference type="EMBL" id="ASRX01000002">
    <property type="protein sequence ID" value="EYF08769.1"/>
    <property type="molecule type" value="Genomic_DNA"/>
</dbReference>
<keyword evidence="1" id="KW-0732">Signal</keyword>
<keyword evidence="3" id="KW-1185">Reference proteome</keyword>
<name>A0A017THP0_9BACT</name>
<dbReference type="AlphaFoldDB" id="A0A017THP0"/>
<protein>
    <recommendedName>
        <fullName evidence="4">Lipoprotein</fullName>
    </recommendedName>
</protein>
<accession>A0A017THP0</accession>
<reference evidence="2 3" key="1">
    <citation type="submission" date="2013-05" db="EMBL/GenBank/DDBJ databases">
        <title>Genome assembly of Chondromyces apiculatus DSM 436.</title>
        <authorList>
            <person name="Sharma G."/>
            <person name="Khatri I."/>
            <person name="Kaur C."/>
            <person name="Mayilraj S."/>
            <person name="Subramanian S."/>
        </authorList>
    </citation>
    <scope>NUCLEOTIDE SEQUENCE [LARGE SCALE GENOMIC DNA]</scope>
    <source>
        <strain evidence="2 3">DSM 436</strain>
    </source>
</reference>
<dbReference type="RefSeq" id="WP_044234981.1">
    <property type="nucleotide sequence ID" value="NZ_ASRX01000002.1"/>
</dbReference>
<evidence type="ECO:0000313" key="2">
    <source>
        <dbReference type="EMBL" id="EYF08769.1"/>
    </source>
</evidence>
<evidence type="ECO:0008006" key="4">
    <source>
        <dbReference type="Google" id="ProtNLM"/>
    </source>
</evidence>
<organism evidence="2 3">
    <name type="scientific">Chondromyces apiculatus DSM 436</name>
    <dbReference type="NCBI Taxonomy" id="1192034"/>
    <lineage>
        <taxon>Bacteria</taxon>
        <taxon>Pseudomonadati</taxon>
        <taxon>Myxococcota</taxon>
        <taxon>Polyangia</taxon>
        <taxon>Polyangiales</taxon>
        <taxon>Polyangiaceae</taxon>
        <taxon>Chondromyces</taxon>
    </lineage>
</organism>
<sequence>MKFASLSATLATMLFAVVSLPACSEMSGVQEEILSERGGFTEPEVRLAGADEGDYCAAEVLRLRYDGAFDTLRVADARALMNCCGQRSLRVERAGGPIGGSVEITVRDEPDPALGRCEPGCAYDAAVGVIAAPMGPVMVRVLRDVTDVQGGPKLLWQGEYDPATTGPLSVVLDEQPAAASCGAAAL</sequence>
<feature type="signal peptide" evidence="1">
    <location>
        <begin position="1"/>
        <end position="24"/>
    </location>
</feature>
<comment type="caution">
    <text evidence="2">The sequence shown here is derived from an EMBL/GenBank/DDBJ whole genome shotgun (WGS) entry which is preliminary data.</text>
</comment>
<feature type="chain" id="PRO_5001500340" description="Lipoprotein" evidence="1">
    <location>
        <begin position="25"/>
        <end position="186"/>
    </location>
</feature>
<evidence type="ECO:0000313" key="3">
    <source>
        <dbReference type="Proteomes" id="UP000019678"/>
    </source>
</evidence>
<proteinExistence type="predicted"/>
<dbReference type="Proteomes" id="UP000019678">
    <property type="component" value="Unassembled WGS sequence"/>
</dbReference>
<evidence type="ECO:0000256" key="1">
    <source>
        <dbReference type="SAM" id="SignalP"/>
    </source>
</evidence>
<dbReference type="STRING" id="1192034.CAP_2630"/>
<gene>
    <name evidence="2" type="ORF">CAP_2630</name>
</gene>